<reference evidence="3 4" key="1">
    <citation type="submission" date="2018-07" db="EMBL/GenBank/DDBJ databases">
        <title>Dyella monticola sp. nov. and Dyella psychrodurans sp. nov. isolated from monsoon evergreen broad-leaved forest soil of Dinghu Mountain, China.</title>
        <authorList>
            <person name="Gao Z."/>
            <person name="Qiu L."/>
        </authorList>
    </citation>
    <scope>NUCLEOTIDE SEQUENCE [LARGE SCALE GENOMIC DNA]</scope>
    <source>
        <strain evidence="3 4">4G-K06</strain>
    </source>
</reference>
<name>A0A370X9J6_9GAMM</name>
<protein>
    <submittedName>
        <fullName evidence="3">S9 family peptidase</fullName>
    </submittedName>
</protein>
<dbReference type="PANTHER" id="PTHR42776:SF27">
    <property type="entry name" value="DIPEPTIDYL PEPTIDASE FAMILY MEMBER 6"/>
    <property type="match status" value="1"/>
</dbReference>
<keyword evidence="1" id="KW-0378">Hydrolase</keyword>
<dbReference type="EMBL" id="QRBE01000001">
    <property type="protein sequence ID" value="RDS85099.1"/>
    <property type="molecule type" value="Genomic_DNA"/>
</dbReference>
<dbReference type="FunFam" id="3.40.50.1820:FF:000442">
    <property type="entry name" value="Subfamily S9C unassigned peptidase"/>
    <property type="match status" value="1"/>
</dbReference>
<evidence type="ECO:0000259" key="2">
    <source>
        <dbReference type="Pfam" id="PF00326"/>
    </source>
</evidence>
<feature type="domain" description="Peptidase S9 prolyl oligopeptidase catalytic" evidence="2">
    <location>
        <begin position="425"/>
        <end position="631"/>
    </location>
</feature>
<dbReference type="InterPro" id="IPR011042">
    <property type="entry name" value="6-blade_b-propeller_TolB-like"/>
</dbReference>
<organism evidence="3 4">
    <name type="scientific">Dyella monticola</name>
    <dbReference type="NCBI Taxonomy" id="1927958"/>
    <lineage>
        <taxon>Bacteria</taxon>
        <taxon>Pseudomonadati</taxon>
        <taxon>Pseudomonadota</taxon>
        <taxon>Gammaproteobacteria</taxon>
        <taxon>Lysobacterales</taxon>
        <taxon>Rhodanobacteraceae</taxon>
        <taxon>Dyella</taxon>
    </lineage>
</organism>
<dbReference type="GO" id="GO:0004252">
    <property type="term" value="F:serine-type endopeptidase activity"/>
    <property type="evidence" value="ECO:0007669"/>
    <property type="project" value="TreeGrafter"/>
</dbReference>
<accession>A0A370X9J6</accession>
<proteinExistence type="predicted"/>
<dbReference type="PANTHER" id="PTHR42776">
    <property type="entry name" value="SERINE PEPTIDASE S9 FAMILY MEMBER"/>
    <property type="match status" value="1"/>
</dbReference>
<dbReference type="SUPFAM" id="SSF53474">
    <property type="entry name" value="alpha/beta-Hydrolases"/>
    <property type="match status" value="1"/>
</dbReference>
<evidence type="ECO:0000313" key="3">
    <source>
        <dbReference type="EMBL" id="RDS85099.1"/>
    </source>
</evidence>
<dbReference type="Pfam" id="PF00326">
    <property type="entry name" value="Peptidase_S9"/>
    <property type="match status" value="1"/>
</dbReference>
<gene>
    <name evidence="3" type="ORF">DWU98_00945</name>
</gene>
<dbReference type="SUPFAM" id="SSF82171">
    <property type="entry name" value="DPP6 N-terminal domain-like"/>
    <property type="match status" value="1"/>
</dbReference>
<dbReference type="Gene3D" id="3.40.50.1820">
    <property type="entry name" value="alpha/beta hydrolase"/>
    <property type="match status" value="1"/>
</dbReference>
<dbReference type="Proteomes" id="UP000254258">
    <property type="component" value="Unassembled WGS sequence"/>
</dbReference>
<keyword evidence="4" id="KW-1185">Reference proteome</keyword>
<comment type="caution">
    <text evidence="3">The sequence shown here is derived from an EMBL/GenBank/DDBJ whole genome shotgun (WGS) entry which is preliminary data.</text>
</comment>
<dbReference type="InterPro" id="IPR029058">
    <property type="entry name" value="AB_hydrolase_fold"/>
</dbReference>
<dbReference type="AlphaFoldDB" id="A0A370X9J6"/>
<dbReference type="Gene3D" id="2.120.10.30">
    <property type="entry name" value="TolB, C-terminal domain"/>
    <property type="match status" value="1"/>
</dbReference>
<sequence length="637" mass="70692">MPVIATAEDRVPVEAFATHASYTLPKLSPDGKYLALAVEQGDQHAVLIYQLDDMGHPKSVLRLPKFQVAGDLHWVGQERLVVELAKFVGSLDRPEWLGEIIATDVDGKRITPIFNRSWYVAGRSGDARSADEGYAFVAGVPVKTNDHFYMQTYMWDDENDTWLYDVNANNGLRHLIGQINMKNMKFMVDPDGNVRYAYGLNNADSYVLYLRQGSQWAPIHTSSQGITFEPITLSQDEQHLYVYSNTKRGPNSLVDMSPDGTHSTVLAKDDGFSSVDYIQWGPDDKPIAVGNAAGIPNPAVLDASQPLAQLYQGLSKKFPNDFIDFSSFSEDGSKLVFEAESDRNPGVYYLFDRKQMKIEKLFSENPAIDPNKMGARVPMHFKTDDGHTLEAILTVPAGASMNNLPMVLMPHGGPFEISDTWFYDDYAQFLASRGYLVLQINYRGSGGRGPGFVKAGYGKWGTRIQQDLIDGVKWAEDQHYADPARVCVFGGSFGGYSAMMTVIRAPDMFKCAIGYAGVYDLAMMYNKGSIKDGDFGKNYLKDAIGTDPAVLDANSPDKLADKITVPVFLIHGEDDERVPLAQVKAMRAALDAAHKPYEWLTKPGEGHGFYNEQNLVEMYNRIQAFLEKNIGPGVQPN</sequence>
<evidence type="ECO:0000313" key="4">
    <source>
        <dbReference type="Proteomes" id="UP000254258"/>
    </source>
</evidence>
<dbReference type="InterPro" id="IPR001375">
    <property type="entry name" value="Peptidase_S9_cat"/>
</dbReference>
<dbReference type="OrthoDB" id="4269629at2"/>
<evidence type="ECO:0000256" key="1">
    <source>
        <dbReference type="ARBA" id="ARBA00022801"/>
    </source>
</evidence>
<dbReference type="GO" id="GO:0006508">
    <property type="term" value="P:proteolysis"/>
    <property type="evidence" value="ECO:0007669"/>
    <property type="project" value="InterPro"/>
</dbReference>